<sequence>MMSLTEAVVGALKRGNFEAKDGDWEARNDALLECTRLFSETGERLGKGTTLPGEDYFDAGTWRALRLPVQACLKDLRSHLVREACGLIVAVASACNGEDGQPRCGASRDGGRMLLREVVPTLFELVSSGNKTNAKFVDDAIRGVLRHCRFKQLVGVAAEYSSAQHKGKSAHVREACARYAAELATVWGSAWFKRHDDSLELLEKSVKLLLRDPSAEARAAARDAYRAYAAEFPERKDALLADLDDRLRARLVAAKPDHDAGVATAKKRTFPDQCQHQFRAGDRVRVQRAKTATVRFVGETSFSTGLWVGVELDASDGKHDGLVAGRRYFDAPPHRGLFVRPAQCSLLGDDDTAEVATASKLACEHKRFLGDLLDLLQRQLADLAKFEGLDLSRTTAADFSATARRAPHDIRRILDTHVSRLRAVPEHEIPAPAPPSSG</sequence>
<reference evidence="2" key="1">
    <citation type="submission" date="2023-01" db="EMBL/GenBank/DDBJ databases">
        <title>Metagenome sequencing of chrysophaentin producing Chrysophaeum taylorii.</title>
        <authorList>
            <person name="Davison J."/>
            <person name="Bewley C."/>
        </authorList>
    </citation>
    <scope>NUCLEOTIDE SEQUENCE</scope>
    <source>
        <strain evidence="2">NIES-1699</strain>
    </source>
</reference>
<dbReference type="Proteomes" id="UP001230188">
    <property type="component" value="Unassembled WGS sequence"/>
</dbReference>
<dbReference type="InterPro" id="IPR011989">
    <property type="entry name" value="ARM-like"/>
</dbReference>
<dbReference type="Pfam" id="PF01302">
    <property type="entry name" value="CAP_GLY"/>
    <property type="match status" value="1"/>
</dbReference>
<keyword evidence="3" id="KW-1185">Reference proteome</keyword>
<dbReference type="PANTHER" id="PTHR18916">
    <property type="entry name" value="DYNACTIN 1-RELATED MICROTUBULE-BINDING"/>
    <property type="match status" value="1"/>
</dbReference>
<dbReference type="AlphaFoldDB" id="A0AAD7UGV5"/>
<dbReference type="Gene3D" id="2.30.30.190">
    <property type="entry name" value="CAP Gly-rich-like domain"/>
    <property type="match status" value="1"/>
</dbReference>
<evidence type="ECO:0000313" key="3">
    <source>
        <dbReference type="Proteomes" id="UP001230188"/>
    </source>
</evidence>
<dbReference type="Gene3D" id="1.25.10.10">
    <property type="entry name" value="Leucine-rich Repeat Variant"/>
    <property type="match status" value="1"/>
</dbReference>
<gene>
    <name evidence="2" type="ORF">CTAYLR_000451</name>
</gene>
<dbReference type="SUPFAM" id="SSF48371">
    <property type="entry name" value="ARM repeat"/>
    <property type="match status" value="1"/>
</dbReference>
<accession>A0AAD7UGV5</accession>
<dbReference type="InterPro" id="IPR024395">
    <property type="entry name" value="CLASP_N_dom"/>
</dbReference>
<name>A0AAD7UGV5_9STRA</name>
<dbReference type="InterPro" id="IPR036859">
    <property type="entry name" value="CAP-Gly_dom_sf"/>
</dbReference>
<dbReference type="SUPFAM" id="SSF74924">
    <property type="entry name" value="Cap-Gly domain"/>
    <property type="match status" value="1"/>
</dbReference>
<organism evidence="2 3">
    <name type="scientific">Chrysophaeum taylorii</name>
    <dbReference type="NCBI Taxonomy" id="2483200"/>
    <lineage>
        <taxon>Eukaryota</taxon>
        <taxon>Sar</taxon>
        <taxon>Stramenopiles</taxon>
        <taxon>Ochrophyta</taxon>
        <taxon>Pelagophyceae</taxon>
        <taxon>Pelagomonadales</taxon>
        <taxon>Pelagomonadaceae</taxon>
        <taxon>Chrysophaeum</taxon>
    </lineage>
</organism>
<dbReference type="InterPro" id="IPR000938">
    <property type="entry name" value="CAP-Gly_domain"/>
</dbReference>
<evidence type="ECO:0000259" key="1">
    <source>
        <dbReference type="PROSITE" id="PS50245"/>
    </source>
</evidence>
<evidence type="ECO:0000313" key="2">
    <source>
        <dbReference type="EMBL" id="KAJ8605214.1"/>
    </source>
</evidence>
<dbReference type="PROSITE" id="PS50245">
    <property type="entry name" value="CAP_GLY_2"/>
    <property type="match status" value="1"/>
</dbReference>
<dbReference type="EMBL" id="JAQMWT010000317">
    <property type="protein sequence ID" value="KAJ8605214.1"/>
    <property type="molecule type" value="Genomic_DNA"/>
</dbReference>
<proteinExistence type="predicted"/>
<protein>
    <recommendedName>
        <fullName evidence="1">CAP-Gly domain-containing protein</fullName>
    </recommendedName>
</protein>
<dbReference type="SMART" id="SM01052">
    <property type="entry name" value="CAP_GLY"/>
    <property type="match status" value="1"/>
</dbReference>
<feature type="domain" description="CAP-Gly" evidence="1">
    <location>
        <begin position="298"/>
        <end position="340"/>
    </location>
</feature>
<dbReference type="Pfam" id="PF12348">
    <property type="entry name" value="CLASP_N"/>
    <property type="match status" value="1"/>
</dbReference>
<dbReference type="InterPro" id="IPR016024">
    <property type="entry name" value="ARM-type_fold"/>
</dbReference>
<comment type="caution">
    <text evidence="2">The sequence shown here is derived from an EMBL/GenBank/DDBJ whole genome shotgun (WGS) entry which is preliminary data.</text>
</comment>